<dbReference type="Proteomes" id="UP001049176">
    <property type="component" value="Chromosome 6"/>
</dbReference>
<dbReference type="AlphaFoldDB" id="A0A9P7URS3"/>
<dbReference type="KEGG" id="more:E1B28_010437"/>
<organism evidence="3 4">
    <name type="scientific">Marasmius oreades</name>
    <name type="common">fairy-ring Marasmius</name>
    <dbReference type="NCBI Taxonomy" id="181124"/>
    <lineage>
        <taxon>Eukaryota</taxon>
        <taxon>Fungi</taxon>
        <taxon>Dikarya</taxon>
        <taxon>Basidiomycota</taxon>
        <taxon>Agaricomycotina</taxon>
        <taxon>Agaricomycetes</taxon>
        <taxon>Agaricomycetidae</taxon>
        <taxon>Agaricales</taxon>
        <taxon>Marasmiineae</taxon>
        <taxon>Marasmiaceae</taxon>
        <taxon>Marasmius</taxon>
    </lineage>
</organism>
<feature type="transmembrane region" description="Helical" evidence="2">
    <location>
        <begin position="606"/>
        <end position="628"/>
    </location>
</feature>
<proteinExistence type="predicted"/>
<evidence type="ECO:0008006" key="5">
    <source>
        <dbReference type="Google" id="ProtNLM"/>
    </source>
</evidence>
<keyword evidence="2" id="KW-0472">Membrane</keyword>
<dbReference type="RefSeq" id="XP_043007870.1">
    <property type="nucleotide sequence ID" value="XM_043155404.1"/>
</dbReference>
<keyword evidence="2" id="KW-1133">Transmembrane helix</keyword>
<evidence type="ECO:0000256" key="2">
    <source>
        <dbReference type="SAM" id="Phobius"/>
    </source>
</evidence>
<evidence type="ECO:0000256" key="1">
    <source>
        <dbReference type="SAM" id="MobiDB-lite"/>
    </source>
</evidence>
<comment type="caution">
    <text evidence="3">The sequence shown here is derived from an EMBL/GenBank/DDBJ whole genome shotgun (WGS) entry which is preliminary data.</text>
</comment>
<sequence length="657" mass="74967">MMFEQCPIAHGYSGLFHPAMRVPFIHHFLKCLRRVFVAHRAPGRYLWAIWCFFARQDARNISTWSKSNKKSGTEEETCRVLDSCSVRFGKEDGYLESDTTFNCGSQSISPKDSVFACASEVPSNLHSSPCNSRRAIIPSYELQTTNIREDFSFESMTYLLKDEDTQWAADSPLPSTSRLDQPVNVPQLDTDPDRVSGPAQELTTGPGLMEGEEGIVGGYNLAPITTSPVEESGHTTLEAEVAGFRNKTLSEMCDDFHPMAPEIYYRYYKEDYIEPLVTTYELAPMTMRFQTRCLPPGWKEFIHHEGARYFLYESKRIYTDADIYNPSVQQHARRLINEFDKYTRIRNIVLTPNMNVVFDMFYDSEDGTCPCRYYIVDHTTRSVFWLDKFDADQLQVWEEVKGVTELTHIRHAIESQYWYHCHLFPDSFCMGEAEVDELKDIITYWICDVLTSQGSTSPYEPEKLQNILSLTNNLSKNLQGGAAAYARLMHLFARQRFLDFYGQPTVRLDRQRSIHLPGDSTSSQPWLLGYISPLMFSAPNVYYGRIKEVYIDRCVHFSEWQSMISRMVNEWGESILTGSVILTANVAFLAIQSVDSAAITPNRSPAQILSFVSVAASIGCIVTGLLLVRKNKSINPGSMVLSYSLKKLNVSRRSTFL</sequence>
<dbReference type="GeneID" id="66079513"/>
<reference evidence="3" key="1">
    <citation type="journal article" date="2021" name="Genome Biol. Evol.">
        <title>The assembled and annotated genome of the fairy-ring fungus Marasmius oreades.</title>
        <authorList>
            <person name="Hiltunen M."/>
            <person name="Ament-Velasquez S.L."/>
            <person name="Johannesson H."/>
        </authorList>
    </citation>
    <scope>NUCLEOTIDE SEQUENCE</scope>
    <source>
        <strain evidence="3">03SP1</strain>
    </source>
</reference>
<dbReference type="EMBL" id="CM032186">
    <property type="protein sequence ID" value="KAG7091400.1"/>
    <property type="molecule type" value="Genomic_DNA"/>
</dbReference>
<dbReference type="OrthoDB" id="2657661at2759"/>
<name>A0A9P7URS3_9AGAR</name>
<gene>
    <name evidence="3" type="ORF">E1B28_010437</name>
</gene>
<protein>
    <recommendedName>
        <fullName evidence="5">WW domain-containing protein</fullName>
    </recommendedName>
</protein>
<accession>A0A9P7URS3</accession>
<evidence type="ECO:0000313" key="4">
    <source>
        <dbReference type="Proteomes" id="UP001049176"/>
    </source>
</evidence>
<feature type="region of interest" description="Disordered" evidence="1">
    <location>
        <begin position="169"/>
        <end position="211"/>
    </location>
</feature>
<keyword evidence="2" id="KW-0812">Transmembrane</keyword>
<evidence type="ECO:0000313" key="3">
    <source>
        <dbReference type="EMBL" id="KAG7091400.1"/>
    </source>
</evidence>
<keyword evidence="4" id="KW-1185">Reference proteome</keyword>